<dbReference type="STRING" id="1330018.A0A167JAD1"/>
<feature type="region of interest" description="Disordered" evidence="1">
    <location>
        <begin position="1"/>
        <end position="25"/>
    </location>
</feature>
<feature type="compositionally biased region" description="Low complexity" evidence="1">
    <location>
        <begin position="1"/>
        <end position="12"/>
    </location>
</feature>
<protein>
    <recommendedName>
        <fullName evidence="4">Lipocalin/cytosolic fatty-acid binding domain-containing protein</fullName>
    </recommendedName>
</protein>
<organism evidence="2 3">
    <name type="scientific">Calocera viscosa (strain TUFC12733)</name>
    <dbReference type="NCBI Taxonomy" id="1330018"/>
    <lineage>
        <taxon>Eukaryota</taxon>
        <taxon>Fungi</taxon>
        <taxon>Dikarya</taxon>
        <taxon>Basidiomycota</taxon>
        <taxon>Agaricomycotina</taxon>
        <taxon>Dacrymycetes</taxon>
        <taxon>Dacrymycetales</taxon>
        <taxon>Dacrymycetaceae</taxon>
        <taxon>Calocera</taxon>
    </lineage>
</organism>
<proteinExistence type="predicted"/>
<evidence type="ECO:0000256" key="1">
    <source>
        <dbReference type="SAM" id="MobiDB-lite"/>
    </source>
</evidence>
<reference evidence="2 3" key="1">
    <citation type="journal article" date="2016" name="Mol. Biol. Evol.">
        <title>Comparative Genomics of Early-Diverging Mushroom-Forming Fungi Provides Insights into the Origins of Lignocellulose Decay Capabilities.</title>
        <authorList>
            <person name="Nagy L.G."/>
            <person name="Riley R."/>
            <person name="Tritt A."/>
            <person name="Adam C."/>
            <person name="Daum C."/>
            <person name="Floudas D."/>
            <person name="Sun H."/>
            <person name="Yadav J.S."/>
            <person name="Pangilinan J."/>
            <person name="Larsson K.H."/>
            <person name="Matsuura K."/>
            <person name="Barry K."/>
            <person name="Labutti K."/>
            <person name="Kuo R."/>
            <person name="Ohm R.A."/>
            <person name="Bhattacharya S.S."/>
            <person name="Shirouzu T."/>
            <person name="Yoshinaga Y."/>
            <person name="Martin F.M."/>
            <person name="Grigoriev I.V."/>
            <person name="Hibbett D.S."/>
        </authorList>
    </citation>
    <scope>NUCLEOTIDE SEQUENCE [LARGE SCALE GENOMIC DNA]</scope>
    <source>
        <strain evidence="2 3">TUFC12733</strain>
    </source>
</reference>
<dbReference type="EMBL" id="KV417302">
    <property type="protein sequence ID" value="KZO93392.1"/>
    <property type="molecule type" value="Genomic_DNA"/>
</dbReference>
<keyword evidence="3" id="KW-1185">Reference proteome</keyword>
<evidence type="ECO:0000313" key="3">
    <source>
        <dbReference type="Proteomes" id="UP000076738"/>
    </source>
</evidence>
<evidence type="ECO:0000313" key="2">
    <source>
        <dbReference type="EMBL" id="KZO93392.1"/>
    </source>
</evidence>
<dbReference type="Proteomes" id="UP000076738">
    <property type="component" value="Unassembled WGS sequence"/>
</dbReference>
<evidence type="ECO:0008006" key="4">
    <source>
        <dbReference type="Google" id="ProtNLM"/>
    </source>
</evidence>
<dbReference type="InterPro" id="IPR012674">
    <property type="entry name" value="Calycin"/>
</dbReference>
<accession>A0A167JAD1</accession>
<dbReference type="Gene3D" id="2.40.128.20">
    <property type="match status" value="1"/>
</dbReference>
<name>A0A167JAD1_CALVF</name>
<dbReference type="OrthoDB" id="9975758at2759"/>
<sequence>MAAAEADAKPIAIHQPAGTHGVPTHPSLSKAEFPIAAFEGQWYVVQSTLGMWKTRKDVTITYTPHTPPPHLAYNDHVQYRSSSSPASKALSSVVGVSRLLPTPGSGAASSAEHGAHFAWRGSGLLIIASSKWQVLGYDMQEGWAVTFFEKTLFTPAGLDVYVRQPGAVSKERMDEIIRSVQALGGEAGKLAESFFEVKHGV</sequence>
<gene>
    <name evidence="2" type="ORF">CALVIDRAFT_540118</name>
</gene>
<dbReference type="AlphaFoldDB" id="A0A167JAD1"/>